<feature type="transmembrane region" description="Helical" evidence="5">
    <location>
        <begin position="490"/>
        <end position="514"/>
    </location>
</feature>
<dbReference type="AlphaFoldDB" id="A0AAF0JNU2"/>
<evidence type="ECO:0000256" key="2">
    <source>
        <dbReference type="ARBA" id="ARBA00022692"/>
    </source>
</evidence>
<feature type="transmembrane region" description="Helical" evidence="5">
    <location>
        <begin position="325"/>
        <end position="350"/>
    </location>
</feature>
<feature type="domain" description="ABC-2 type transporter transmembrane" evidence="6">
    <location>
        <begin position="6"/>
        <end position="388"/>
    </location>
</feature>
<dbReference type="InterPro" id="IPR013525">
    <property type="entry name" value="ABC2_TM"/>
</dbReference>
<dbReference type="Proteomes" id="UP001218895">
    <property type="component" value="Chromosome"/>
</dbReference>
<keyword evidence="4 5" id="KW-0472">Membrane</keyword>
<keyword evidence="3 5" id="KW-1133">Transmembrane helix</keyword>
<name>A0AAF0JNU2_9EURY</name>
<protein>
    <submittedName>
        <fullName evidence="7">ABC transporter permease</fullName>
    </submittedName>
</protein>
<evidence type="ECO:0000256" key="4">
    <source>
        <dbReference type="ARBA" id="ARBA00023136"/>
    </source>
</evidence>
<dbReference type="GO" id="GO:0016020">
    <property type="term" value="C:membrane"/>
    <property type="evidence" value="ECO:0007669"/>
    <property type="project" value="UniProtKB-SubCell"/>
</dbReference>
<dbReference type="KEGG" id="manq:L1994_07470"/>
<feature type="transmembrane region" description="Helical" evidence="5">
    <location>
        <begin position="261"/>
        <end position="286"/>
    </location>
</feature>
<dbReference type="GO" id="GO:0140359">
    <property type="term" value="F:ABC-type transporter activity"/>
    <property type="evidence" value="ECO:0007669"/>
    <property type="project" value="InterPro"/>
</dbReference>
<comment type="subcellular location">
    <subcellularLocation>
        <location evidence="1">Membrane</location>
        <topology evidence="1">Multi-pass membrane protein</topology>
    </subcellularLocation>
</comment>
<evidence type="ECO:0000313" key="8">
    <source>
        <dbReference type="Proteomes" id="UP001218895"/>
    </source>
</evidence>
<evidence type="ECO:0000256" key="1">
    <source>
        <dbReference type="ARBA" id="ARBA00004141"/>
    </source>
</evidence>
<feature type="transmembrane region" description="Helical" evidence="5">
    <location>
        <begin position="557"/>
        <end position="578"/>
    </location>
</feature>
<feature type="transmembrane region" description="Helical" evidence="5">
    <location>
        <begin position="292"/>
        <end position="313"/>
    </location>
</feature>
<accession>A0AAF0JNU2</accession>
<proteinExistence type="predicted"/>
<evidence type="ECO:0000313" key="7">
    <source>
        <dbReference type="EMBL" id="WFN37990.1"/>
    </source>
</evidence>
<feature type="transmembrane region" description="Helical" evidence="5">
    <location>
        <begin position="370"/>
        <end position="389"/>
    </location>
</feature>
<sequence length="582" mass="65571">MSKEALPVIVALFIALIIATGFSQQSGIHLQDDIYTIGTDSEEVLSIIAGDNRFSAYKIPDGYVPSEGTFDLLVLQDIVYSLPDDRSQAALGAFEKDYSRYQIYVYNREEDLYAAYPLWIEEQFVISDIDFIATQSGQRAFAPPNPRIKPYPDNDYPTLEYPSGDIDISAEELRKQLLSGENVDKNVQRYTDVLSSSSSDTITKFKTPAQLTPSLPFDSIILVFVFIFPLYFTSQFFMMSIMNERIERNGEALLSTPIKPYLIIIGKALPYFLMMLVISTILTLLIESPLLILLPLFPVILFFLSAALLIGMISRSFKELSFISIFFSTIATSYLFFPSIFANIHVISAISPLTLVIYQIQGDPVTFYDYVYSTSLFFLTSAAVFYLAVKNFNEERLFNYHKLLLRMMEFIDSVISKEWTNTSLFGISICTIPFVFMAQLMLLVLLFNFPMPYSIILLLILAAFIEEFAKSIGIFTLISKRPHYLTWKNLIFASFAVAAGFLVGEKLLLFATLAEISDSIFGAVLFASLHVLWLPLSLHLIGVLTTGAVLKIAGKRFFVPALILATVVHSLYNLYFILGWSG</sequence>
<evidence type="ECO:0000259" key="6">
    <source>
        <dbReference type="Pfam" id="PF12698"/>
    </source>
</evidence>
<feature type="transmembrane region" description="Helical" evidence="5">
    <location>
        <begin position="424"/>
        <end position="447"/>
    </location>
</feature>
<gene>
    <name evidence="7" type="ORF">L1994_07470</name>
</gene>
<reference evidence="7" key="1">
    <citation type="submission" date="2022-01" db="EMBL/GenBank/DDBJ databases">
        <title>Complete genome of Methanomicrobium antiquum DSM 21220.</title>
        <authorList>
            <person name="Chen S.-C."/>
            <person name="You Y.-T."/>
            <person name="Zhou Y.-Z."/>
            <person name="Lai M.-C."/>
        </authorList>
    </citation>
    <scope>NUCLEOTIDE SEQUENCE</scope>
    <source>
        <strain evidence="7">DSM 21220</strain>
    </source>
</reference>
<keyword evidence="2 5" id="KW-0812">Transmembrane</keyword>
<dbReference type="Pfam" id="PF12698">
    <property type="entry name" value="ABC2_membrane_3"/>
    <property type="match status" value="1"/>
</dbReference>
<dbReference type="EMBL" id="CP091092">
    <property type="protein sequence ID" value="WFN37990.1"/>
    <property type="molecule type" value="Genomic_DNA"/>
</dbReference>
<feature type="transmembrane region" description="Helical" evidence="5">
    <location>
        <begin position="453"/>
        <end position="478"/>
    </location>
</feature>
<feature type="transmembrane region" description="Helical" evidence="5">
    <location>
        <begin position="520"/>
        <end position="545"/>
    </location>
</feature>
<organism evidence="7 8">
    <name type="scientific">Methanomicrobium antiquum</name>
    <dbReference type="NCBI Taxonomy" id="487686"/>
    <lineage>
        <taxon>Archaea</taxon>
        <taxon>Methanobacteriati</taxon>
        <taxon>Methanobacteriota</taxon>
        <taxon>Stenosarchaea group</taxon>
        <taxon>Methanomicrobia</taxon>
        <taxon>Methanomicrobiales</taxon>
        <taxon>Methanomicrobiaceae</taxon>
        <taxon>Methanomicrobium</taxon>
    </lineage>
</organism>
<keyword evidence="8" id="KW-1185">Reference proteome</keyword>
<evidence type="ECO:0000256" key="5">
    <source>
        <dbReference type="SAM" id="Phobius"/>
    </source>
</evidence>
<evidence type="ECO:0000256" key="3">
    <source>
        <dbReference type="ARBA" id="ARBA00022989"/>
    </source>
</evidence>
<feature type="transmembrane region" description="Helical" evidence="5">
    <location>
        <begin position="220"/>
        <end position="241"/>
    </location>
</feature>